<accession>A0A117P8Z9</accession>
<comment type="caution">
    <text evidence="2">The sequence shown here is derived from an EMBL/GenBank/DDBJ whole genome shotgun (WGS) entry which is preliminary data.</text>
</comment>
<dbReference type="EMBL" id="LMWJ01000011">
    <property type="protein sequence ID" value="KUM75311.1"/>
    <property type="molecule type" value="Genomic_DNA"/>
</dbReference>
<dbReference type="InterPro" id="IPR002937">
    <property type="entry name" value="Amino_oxidase"/>
</dbReference>
<dbReference type="Proteomes" id="UP000054024">
    <property type="component" value="Unassembled WGS sequence"/>
</dbReference>
<dbReference type="Pfam" id="PF01593">
    <property type="entry name" value="Amino_oxidase"/>
    <property type="match status" value="1"/>
</dbReference>
<dbReference type="AlphaFoldDB" id="A0A117P8Z9"/>
<dbReference type="InterPro" id="IPR036188">
    <property type="entry name" value="FAD/NAD-bd_sf"/>
</dbReference>
<evidence type="ECO:0000259" key="1">
    <source>
        <dbReference type="Pfam" id="PF01593"/>
    </source>
</evidence>
<proteinExistence type="predicted"/>
<dbReference type="GO" id="GO:0016491">
    <property type="term" value="F:oxidoreductase activity"/>
    <property type="evidence" value="ECO:0007669"/>
    <property type="project" value="InterPro"/>
</dbReference>
<sequence length="86" mass="9029">MQNWSAEPWTAPLTVHHLADYSLFGHPLYQRPALDGRLHWASTETATDHAGHIEGALAAGERAARAVLAATARTSDAGIDVAATGG</sequence>
<keyword evidence="3" id="KW-1185">Reference proteome</keyword>
<dbReference type="STRING" id="146536.AQI70_16400"/>
<gene>
    <name evidence="2" type="ORF">AQI70_16400</name>
</gene>
<feature type="domain" description="Amine oxidase" evidence="1">
    <location>
        <begin position="2"/>
        <end position="68"/>
    </location>
</feature>
<organism evidence="2 3">
    <name type="scientific">Streptomyces curacoi</name>
    <dbReference type="NCBI Taxonomy" id="146536"/>
    <lineage>
        <taxon>Bacteria</taxon>
        <taxon>Bacillati</taxon>
        <taxon>Actinomycetota</taxon>
        <taxon>Actinomycetes</taxon>
        <taxon>Kitasatosporales</taxon>
        <taxon>Streptomycetaceae</taxon>
        <taxon>Streptomyces</taxon>
    </lineage>
</organism>
<evidence type="ECO:0000313" key="2">
    <source>
        <dbReference type="EMBL" id="KUM75311.1"/>
    </source>
</evidence>
<dbReference type="SUPFAM" id="SSF51905">
    <property type="entry name" value="FAD/NAD(P)-binding domain"/>
    <property type="match status" value="1"/>
</dbReference>
<name>A0A117P8Z9_9ACTN</name>
<dbReference type="Gene3D" id="3.50.50.60">
    <property type="entry name" value="FAD/NAD(P)-binding domain"/>
    <property type="match status" value="1"/>
</dbReference>
<reference evidence="2 3" key="1">
    <citation type="submission" date="2015-10" db="EMBL/GenBank/DDBJ databases">
        <title>Draft genome sequence of Streptomyces curacoi DSM 40107, type strain for the species Streptomyces curacoi.</title>
        <authorList>
            <person name="Ruckert C."/>
            <person name="Winkler A."/>
            <person name="Kalinowski J."/>
            <person name="Kampfer P."/>
            <person name="Glaeser S."/>
        </authorList>
    </citation>
    <scope>NUCLEOTIDE SEQUENCE [LARGE SCALE GENOMIC DNA]</scope>
    <source>
        <strain evidence="2 3">DSM 40107</strain>
    </source>
</reference>
<evidence type="ECO:0000313" key="3">
    <source>
        <dbReference type="Proteomes" id="UP000054024"/>
    </source>
</evidence>
<protein>
    <recommendedName>
        <fullName evidence="1">Amine oxidase domain-containing protein</fullName>
    </recommendedName>
</protein>